<dbReference type="InterPro" id="IPR011008">
    <property type="entry name" value="Dimeric_a/b-barrel"/>
</dbReference>
<dbReference type="SUPFAM" id="SSF54909">
    <property type="entry name" value="Dimeric alpha+beta barrel"/>
    <property type="match status" value="1"/>
</dbReference>
<protein>
    <recommendedName>
        <fullName evidence="3">Antibiotic biosynthesis monooxygenase</fullName>
    </recommendedName>
</protein>
<accession>A0A484R9I1</accession>
<dbReference type="EMBL" id="CAADIE010000038">
    <property type="protein sequence ID" value="VFR50710.1"/>
    <property type="molecule type" value="Genomic_DNA"/>
</dbReference>
<sequence length="129" mass="14296">MQTDTTPRTLYTATFTFAKGEYDDDFLTLDAAIAEVAKSLPGYLGEEAWENPASGLISTVYYWDNQEDLQALMRHPLHRQAKTDQARWLKGFHVTIGQILGSYGDGGIMHPLTGRDVRFAPVTGDATEA</sequence>
<organism evidence="1">
    <name type="scientific">plant metagenome</name>
    <dbReference type="NCBI Taxonomy" id="1297885"/>
    <lineage>
        <taxon>unclassified sequences</taxon>
        <taxon>metagenomes</taxon>
        <taxon>organismal metagenomes</taxon>
    </lineage>
</organism>
<reference evidence="1" key="1">
    <citation type="submission" date="2019-03" db="EMBL/GenBank/DDBJ databases">
        <authorList>
            <person name="Danneels B."/>
        </authorList>
    </citation>
    <scope>NUCLEOTIDE SEQUENCE</scope>
</reference>
<evidence type="ECO:0008006" key="3">
    <source>
        <dbReference type="Google" id="ProtNLM"/>
    </source>
</evidence>
<dbReference type="EMBL" id="CAADIH010000025">
    <property type="protein sequence ID" value="VFR46735.1"/>
    <property type="molecule type" value="Genomic_DNA"/>
</dbReference>
<name>A0A484R9I1_9ZZZZ</name>
<evidence type="ECO:0000313" key="1">
    <source>
        <dbReference type="EMBL" id="VFR46735.1"/>
    </source>
</evidence>
<gene>
    <name evidence="2" type="ORF">BER1_3107</name>
    <name evidence="1" type="ORF">BER2_3069</name>
</gene>
<evidence type="ECO:0000313" key="2">
    <source>
        <dbReference type="EMBL" id="VFR50710.1"/>
    </source>
</evidence>
<proteinExistence type="predicted"/>
<dbReference type="AlphaFoldDB" id="A0A484R9I1"/>
<dbReference type="Gene3D" id="3.30.70.100">
    <property type="match status" value="1"/>
</dbReference>